<sequence length="1293" mass="147357">MMNDDDDDDDNNKLHIRFHFIQLSNGPIVLNNNSASSSSLLSFTSTDSSGEDSTDSTTSDYYKIEAKFNLKPHVTDESLNLQLQKFKRLLKRLEPVYSNTSNEKVVTAANTVPKMPTASVLPPPSMNPRTGKQFERYRFNSSNRTKKNSSSSTPPSSNKRYKFADSQSDHEPGNIYHFRKGGKTDSSFNSPDRRSLSSDRYDFNFDKENIGAGKTATLVRSGSGLDGHTPTYMHGTQLQNGIGAKKLTVTTPYRFPPSAKQKDIRHPSQTSSFDEETTPEKIWESKHLQPKIVFDSTTDNKAGGQKRVRIDDPQGQQMAYDRNYKLPTRVNTITTTNGVDDTLKYPKSKQTPLPPQVQVVRLEPPTTTNSSRSYLKKAQERLDAKRHGPSPQSFNKSLDHFFSSTIPKLEQKRWQQDHQQRVIPPPAQFQQPQVIDPANVTIEALRRRLNVEDYHQRSPLLRKARDLPRQPQPTSPYRSQYYANSDDDQQLQKMYPTPPIDYPMDSDDSASEDYNRSLPSNVIPTTSYIRGQVPSAYLAHSTIMKNVNRSLLAKDFNNSTQTLTTSSTMANKNRLKLLDRAVHRQLKTSEHRSLQRELSHNLIRCFSTTYVDDLRREDLRYKYNRTNMKSYTNEDIEDIYMSASLENYKMKTEIDREKRTRSGLSSSMDHQSLSTPSSSSIIGRLSPLSLHSPMTISTSHNRTQNGSAGDVQSLGFEPDRRSLRSTTSPSQTVSNIPPDIDLFYEIVQEHFRGVDATIAGQVSNASRYTTPKNRRNMSQQQQILSKKPIDQDSDIEINSNSSFWSDEDEQQMNTNGGILAQLPQRHINRYLSTVNRSLLDRPSNLISDYYISHLNRSMKDSVRSVEVIARNIARNRWRDEFDQSSKLGRSLSAEHLYQVRREHLRYRQPFTTPASFTAEDVSDIYKPFQLENYKRKIAIEVERRRRERQGQLAAGVRSPMYANEPDLHGAVKSHQPVIQVPIIPVNSSNHLPSRARPVYNTLGTGSQQFDHNNNIILNGSDISRNNISIVDPPVVHSNTYNRPITDHVHIDTARSSIQQPYDDHSEKLKISPKPNAEIRIRQDRAQTKLEAQNGLVNGALKASQQVLMYDQEPVIPDKARRRVQIIPTQPSSATSIHKPKIYTHSPIVDTIKMSKAGVVIDSAGSEDLSTAKVKSITTYHKGKINKPLVVQQTQPLPIEHKDVEHARIAPSQGHPREQIQSKSPVILNAHEFKRLKSHDQEVEKRLHQYPSEQQKGNLIIPEAKYMVPVEQDIHVYENIEKMHHLQQIDRHHL</sequence>
<dbReference type="Proteomes" id="UP000681722">
    <property type="component" value="Unassembled WGS sequence"/>
</dbReference>
<organism evidence="2 4">
    <name type="scientific">Didymodactylos carnosus</name>
    <dbReference type="NCBI Taxonomy" id="1234261"/>
    <lineage>
        <taxon>Eukaryota</taxon>
        <taxon>Metazoa</taxon>
        <taxon>Spiralia</taxon>
        <taxon>Gnathifera</taxon>
        <taxon>Rotifera</taxon>
        <taxon>Eurotatoria</taxon>
        <taxon>Bdelloidea</taxon>
        <taxon>Philodinida</taxon>
        <taxon>Philodinidae</taxon>
        <taxon>Didymodactylos</taxon>
    </lineage>
</organism>
<comment type="caution">
    <text evidence="2">The sequence shown here is derived from an EMBL/GenBank/DDBJ whole genome shotgun (WGS) entry which is preliminary data.</text>
</comment>
<feature type="non-terminal residue" evidence="2">
    <location>
        <position position="1293"/>
    </location>
</feature>
<dbReference type="EMBL" id="CAJNOQ010002244">
    <property type="protein sequence ID" value="CAF0947085.1"/>
    <property type="molecule type" value="Genomic_DNA"/>
</dbReference>
<evidence type="ECO:0000313" key="4">
    <source>
        <dbReference type="Proteomes" id="UP000663829"/>
    </source>
</evidence>
<protein>
    <submittedName>
        <fullName evidence="2">Uncharacterized protein</fullName>
    </submittedName>
</protein>
<feature type="compositionally biased region" description="Polar residues" evidence="1">
    <location>
        <begin position="692"/>
        <end position="707"/>
    </location>
</feature>
<evidence type="ECO:0000313" key="3">
    <source>
        <dbReference type="EMBL" id="CAF3723206.1"/>
    </source>
</evidence>
<feature type="region of interest" description="Disordered" evidence="1">
    <location>
        <begin position="256"/>
        <end position="280"/>
    </location>
</feature>
<feature type="region of interest" description="Disordered" evidence="1">
    <location>
        <begin position="654"/>
        <end position="715"/>
    </location>
</feature>
<evidence type="ECO:0000256" key="1">
    <source>
        <dbReference type="SAM" id="MobiDB-lite"/>
    </source>
</evidence>
<keyword evidence="4" id="KW-1185">Reference proteome</keyword>
<reference evidence="2" key="1">
    <citation type="submission" date="2021-02" db="EMBL/GenBank/DDBJ databases">
        <authorList>
            <person name="Nowell W R."/>
        </authorList>
    </citation>
    <scope>NUCLEOTIDE SEQUENCE</scope>
</reference>
<feature type="compositionally biased region" description="Polar residues" evidence="1">
    <location>
        <begin position="662"/>
        <end position="671"/>
    </location>
</feature>
<proteinExistence type="predicted"/>
<feature type="compositionally biased region" description="Basic and acidic residues" evidence="1">
    <location>
        <begin position="191"/>
        <end position="200"/>
    </location>
</feature>
<dbReference type="OrthoDB" id="10045746at2759"/>
<dbReference type="Proteomes" id="UP000663829">
    <property type="component" value="Unassembled WGS sequence"/>
</dbReference>
<feature type="compositionally biased region" description="Low complexity" evidence="1">
    <location>
        <begin position="672"/>
        <end position="690"/>
    </location>
</feature>
<name>A0A814D0A2_9BILA</name>
<feature type="non-terminal residue" evidence="2">
    <location>
        <position position="1"/>
    </location>
</feature>
<dbReference type="EMBL" id="CAJOBC010002244">
    <property type="protein sequence ID" value="CAF3723206.1"/>
    <property type="molecule type" value="Genomic_DNA"/>
</dbReference>
<feature type="region of interest" description="Disordered" evidence="1">
    <location>
        <begin position="138"/>
        <end position="200"/>
    </location>
</feature>
<feature type="compositionally biased region" description="Low complexity" evidence="1">
    <location>
        <begin position="140"/>
        <end position="158"/>
    </location>
</feature>
<evidence type="ECO:0000313" key="2">
    <source>
        <dbReference type="EMBL" id="CAF0947085.1"/>
    </source>
</evidence>
<accession>A0A814D0A2</accession>
<gene>
    <name evidence="2" type="ORF">GPM918_LOCUS11033</name>
    <name evidence="3" type="ORF">SRO942_LOCUS11034</name>
</gene>
<feature type="region of interest" description="Disordered" evidence="1">
    <location>
        <begin position="456"/>
        <end position="515"/>
    </location>
</feature>